<dbReference type="Gene3D" id="3.40.1090.10">
    <property type="entry name" value="Cytosolic phospholipase A2 catalytic domain"/>
    <property type="match status" value="1"/>
</dbReference>
<accession>A0A5N5CYT6</accession>
<feature type="region of interest" description="Disordered" evidence="3">
    <location>
        <begin position="445"/>
        <end position="473"/>
    </location>
</feature>
<dbReference type="AlphaFoldDB" id="A0A5N5CYT6"/>
<feature type="short sequence motif" description="GXGXXG" evidence="2">
    <location>
        <begin position="34"/>
        <end position="39"/>
    </location>
</feature>
<feature type="domain" description="PNPLA" evidence="4">
    <location>
        <begin position="30"/>
        <end position="204"/>
    </location>
</feature>
<protein>
    <recommendedName>
        <fullName evidence="4">PNPLA domain-containing protein</fullName>
    </recommendedName>
</protein>
<dbReference type="OrthoDB" id="630895at2759"/>
<dbReference type="SUPFAM" id="SSF52151">
    <property type="entry name" value="FabD/lysophospholipase-like"/>
    <property type="match status" value="1"/>
</dbReference>
<dbReference type="GO" id="GO:0016020">
    <property type="term" value="C:membrane"/>
    <property type="evidence" value="ECO:0007669"/>
    <property type="project" value="TreeGrafter"/>
</dbReference>
<dbReference type="CDD" id="cd07216">
    <property type="entry name" value="Pat17_PNPLA8_PNPLA9_like3"/>
    <property type="match status" value="1"/>
</dbReference>
<evidence type="ECO:0000256" key="3">
    <source>
        <dbReference type="SAM" id="MobiDB-lite"/>
    </source>
</evidence>
<dbReference type="PANTHER" id="PTHR24185">
    <property type="entry name" value="CALCIUM-INDEPENDENT PHOSPHOLIPASE A2-GAMMA"/>
    <property type="match status" value="1"/>
</dbReference>
<dbReference type="InterPro" id="IPR016035">
    <property type="entry name" value="Acyl_Trfase/lysoPLipase"/>
</dbReference>
<dbReference type="InterPro" id="IPR002641">
    <property type="entry name" value="PNPLA_dom"/>
</dbReference>
<organism evidence="5 6">
    <name type="scientific">Lasiodiplodia theobromae</name>
    <dbReference type="NCBI Taxonomy" id="45133"/>
    <lineage>
        <taxon>Eukaryota</taxon>
        <taxon>Fungi</taxon>
        <taxon>Dikarya</taxon>
        <taxon>Ascomycota</taxon>
        <taxon>Pezizomycotina</taxon>
        <taxon>Dothideomycetes</taxon>
        <taxon>Dothideomycetes incertae sedis</taxon>
        <taxon>Botryosphaeriales</taxon>
        <taxon>Botryosphaeriaceae</taxon>
        <taxon>Lasiodiplodia</taxon>
    </lineage>
</organism>
<feature type="region of interest" description="Disordered" evidence="3">
    <location>
        <begin position="147"/>
        <end position="185"/>
    </location>
</feature>
<evidence type="ECO:0000313" key="6">
    <source>
        <dbReference type="Proteomes" id="UP000325902"/>
    </source>
</evidence>
<dbReference type="PROSITE" id="PS51635">
    <property type="entry name" value="PNPLA"/>
    <property type="match status" value="1"/>
</dbReference>
<name>A0A5N5CYT6_9PEZI</name>
<sequence>MPEPIEHLSVVESTGLRRKDTTKGPPLRILSLDGGGVRGYSMLILLQELMHRTYVEIHGKAPKRHEIPKPCEHFDLIAGTGTGGLIAIMLGRLRLDLETCKDVYVRMTKRVFETDKTIAGIPYRHTLFKASKLEEAIRECVREHTINEAEGKDDTNASDIDLHSTLSPRSSVHGRPQRSLSTSSRYSQIGMTPINMRGPYAAMRWGNPNALLYDSRENRTKTAVTAVYKGTPKGGKAQLLRSYDSRSEPAPEFECTIWQAGRATSATGLAFKPIQIGHSVFIDEGAGKYNPAPQILDEAVRSEWPGREVGVFISIGTGKRPNGTANQQHLWWEGFISGGMGDFAEARRRLIAKIEGCEDTHQYMLREHLAKRGVNQENYYRLNVEVGVGEFGMNEWNRLADISTNTRRYLARDEVQSMNLDAAAKLGRIHRAKVRWERAQNAGVTEYTAESKWDRPLPPAPGGDVYTPPSNPMAVELPAEDVVLPVKTPQTPQSNDFLSPSSPRIGGFNRLPSIDGSDKYAVISSDEYPQPVDPEEERRRNSGEIYLPYRSSNGSLNPPPSTPRRSGEEARPATATTEGSMPHSPPPLPPKTPLPYPEDNAIPVSPSGRPMSPNGRPMSPNGRPMSPTHGRPIGPLPYPDLDGPPPMVNMARKPEIGR</sequence>
<evidence type="ECO:0000256" key="2">
    <source>
        <dbReference type="PROSITE-ProRule" id="PRU01161"/>
    </source>
</evidence>
<dbReference type="Pfam" id="PF01734">
    <property type="entry name" value="Patatin"/>
    <property type="match status" value="1"/>
</dbReference>
<keyword evidence="1" id="KW-0443">Lipid metabolism</keyword>
<dbReference type="GO" id="GO:0019369">
    <property type="term" value="P:arachidonate metabolic process"/>
    <property type="evidence" value="ECO:0007669"/>
    <property type="project" value="TreeGrafter"/>
</dbReference>
<evidence type="ECO:0000313" key="5">
    <source>
        <dbReference type="EMBL" id="KAB2570444.1"/>
    </source>
</evidence>
<proteinExistence type="predicted"/>
<dbReference type="Proteomes" id="UP000325902">
    <property type="component" value="Unassembled WGS sequence"/>
</dbReference>
<dbReference type="GO" id="GO:0047499">
    <property type="term" value="F:calcium-independent phospholipase A2 activity"/>
    <property type="evidence" value="ECO:0007669"/>
    <property type="project" value="TreeGrafter"/>
</dbReference>
<gene>
    <name evidence="5" type="ORF">DBV05_g10865</name>
</gene>
<evidence type="ECO:0000259" key="4">
    <source>
        <dbReference type="PROSITE" id="PS51635"/>
    </source>
</evidence>
<dbReference type="EMBL" id="VCHE01000136">
    <property type="protein sequence ID" value="KAB2570444.1"/>
    <property type="molecule type" value="Genomic_DNA"/>
</dbReference>
<dbReference type="PANTHER" id="PTHR24185:SF4">
    <property type="entry name" value="SERINE HYDROLASE, PUTATIVE (AFU_ORTHOLOGUE AFUA_2G07870)-RELATED"/>
    <property type="match status" value="1"/>
</dbReference>
<feature type="compositionally biased region" description="Pro residues" evidence="3">
    <location>
        <begin position="634"/>
        <end position="647"/>
    </location>
</feature>
<feature type="compositionally biased region" description="Polar residues" evidence="3">
    <location>
        <begin position="488"/>
        <end position="502"/>
    </location>
</feature>
<feature type="region of interest" description="Disordered" evidence="3">
    <location>
        <begin position="487"/>
        <end position="516"/>
    </location>
</feature>
<feature type="compositionally biased region" description="Pro residues" evidence="3">
    <location>
        <begin position="583"/>
        <end position="596"/>
    </location>
</feature>
<dbReference type="GO" id="GO:0046486">
    <property type="term" value="P:glycerolipid metabolic process"/>
    <property type="evidence" value="ECO:0007669"/>
    <property type="project" value="UniProtKB-ARBA"/>
</dbReference>
<evidence type="ECO:0000256" key="1">
    <source>
        <dbReference type="ARBA" id="ARBA00023098"/>
    </source>
</evidence>
<comment type="caution">
    <text evidence="2">Lacks conserved residue(s) required for the propagation of feature annotation.</text>
</comment>
<reference evidence="5 6" key="1">
    <citation type="journal article" date="2019" name="Sci. Rep.">
        <title>A multi-omics analysis of the grapevine pathogen Lasiodiplodia theobromae reveals that temperature affects the expression of virulence- and pathogenicity-related genes.</title>
        <authorList>
            <person name="Felix C."/>
            <person name="Meneses R."/>
            <person name="Goncalves M.F.M."/>
            <person name="Tilleman L."/>
            <person name="Duarte A.S."/>
            <person name="Jorrin-Novo J.V."/>
            <person name="Van de Peer Y."/>
            <person name="Deforce D."/>
            <person name="Van Nieuwerburgh F."/>
            <person name="Esteves A.C."/>
            <person name="Alves A."/>
        </authorList>
    </citation>
    <scope>NUCLEOTIDE SEQUENCE [LARGE SCALE GENOMIC DNA]</scope>
    <source>
        <strain evidence="5 6">LA-SOL3</strain>
    </source>
</reference>
<feature type="region of interest" description="Disordered" evidence="3">
    <location>
        <begin position="545"/>
        <end position="658"/>
    </location>
</feature>
<comment type="caution">
    <text evidence="5">The sequence shown here is derived from an EMBL/GenBank/DDBJ whole genome shotgun (WGS) entry which is preliminary data.</text>
</comment>
<keyword evidence="6" id="KW-1185">Reference proteome</keyword>